<proteinExistence type="predicted"/>
<dbReference type="EMBL" id="CP100595">
    <property type="protein sequence ID" value="UTJ05392.1"/>
    <property type="molecule type" value="Genomic_DNA"/>
</dbReference>
<gene>
    <name evidence="1" type="ORF">NJU99_08935</name>
</gene>
<name>A0ABY5E0K3_9BACT</name>
<evidence type="ECO:0000313" key="1">
    <source>
        <dbReference type="EMBL" id="UTJ05392.1"/>
    </source>
</evidence>
<dbReference type="Pfam" id="PF04883">
    <property type="entry name" value="HK97-gp10_like"/>
    <property type="match status" value="1"/>
</dbReference>
<dbReference type="InterPro" id="IPR010064">
    <property type="entry name" value="HK97-gp10_tail"/>
</dbReference>
<protein>
    <submittedName>
        <fullName evidence="1">HK97 gp10 family phage protein</fullName>
    </submittedName>
</protein>
<sequence length="154" mass="16915">MIGVKVKGLDTAESILRKLPQSVQKKALSGMVRAGAKVILEEAKKNVPVDTGSTKESLTIQKQRSKDKNIVHYGVVPLASKVKRKRFTLSDGKKWSIKGEVASGYAAFFLEKGTAYMQPKPFLSTATSKNDEAYEAGKKYLVKRANKIIGDAKR</sequence>
<accession>A0ABY5E0K3</accession>
<dbReference type="NCBIfam" id="TIGR01725">
    <property type="entry name" value="phge_HK97_gp10"/>
    <property type="match status" value="1"/>
</dbReference>
<dbReference type="Proteomes" id="UP001060012">
    <property type="component" value="Chromosome"/>
</dbReference>
<keyword evidence="2" id="KW-1185">Reference proteome</keyword>
<reference evidence="1" key="1">
    <citation type="submission" date="2022-07" db="EMBL/GenBank/DDBJ databases">
        <title>Arcobacter roscoffensis sp. nov., a marine bacterium isolated from coastal seawater collected from Roscoff, France.</title>
        <authorList>
            <person name="Pascual J."/>
            <person name="Lepeaux C."/>
            <person name="Methner A."/>
            <person name="Overmann J."/>
        </authorList>
    </citation>
    <scope>NUCLEOTIDE SEQUENCE</scope>
    <source>
        <strain evidence="1">ARW1-2F2</strain>
    </source>
</reference>
<dbReference type="RefSeq" id="WP_254575573.1">
    <property type="nucleotide sequence ID" value="NZ_CP100595.1"/>
</dbReference>
<evidence type="ECO:0000313" key="2">
    <source>
        <dbReference type="Proteomes" id="UP001060012"/>
    </source>
</evidence>
<organism evidence="1 2">
    <name type="scientific">Arcobacter roscoffensis</name>
    <dbReference type="NCBI Taxonomy" id="2961520"/>
    <lineage>
        <taxon>Bacteria</taxon>
        <taxon>Pseudomonadati</taxon>
        <taxon>Campylobacterota</taxon>
        <taxon>Epsilonproteobacteria</taxon>
        <taxon>Campylobacterales</taxon>
        <taxon>Arcobacteraceae</taxon>
        <taxon>Arcobacter</taxon>
    </lineage>
</organism>